<sequence length="77" mass="8691">MLSAGSPRGTPLTCRRHTKESPGSCGGNEGLLNYAIVRYELQYVIRTWEDNAHGAMIKSVVQKPEKAEFDHDHERIH</sequence>
<feature type="region of interest" description="Disordered" evidence="1">
    <location>
        <begin position="1"/>
        <end position="25"/>
    </location>
</feature>
<reference evidence="2 3" key="1">
    <citation type="journal article" date="2019" name="Commun. Biol.">
        <title>The bagworm genome reveals a unique fibroin gene that provides high tensile strength.</title>
        <authorList>
            <person name="Kono N."/>
            <person name="Nakamura H."/>
            <person name="Ohtoshi R."/>
            <person name="Tomita M."/>
            <person name="Numata K."/>
            <person name="Arakawa K."/>
        </authorList>
    </citation>
    <scope>NUCLEOTIDE SEQUENCE [LARGE SCALE GENOMIC DNA]</scope>
</reference>
<keyword evidence="3" id="KW-1185">Reference proteome</keyword>
<comment type="caution">
    <text evidence="2">The sequence shown here is derived from an EMBL/GenBank/DDBJ whole genome shotgun (WGS) entry which is preliminary data.</text>
</comment>
<accession>A0A4C1Y7Z1</accession>
<dbReference type="EMBL" id="BGZK01001142">
    <property type="protein sequence ID" value="GBP72371.1"/>
    <property type="molecule type" value="Genomic_DNA"/>
</dbReference>
<dbReference type="Proteomes" id="UP000299102">
    <property type="component" value="Unassembled WGS sequence"/>
</dbReference>
<name>A0A4C1Y7Z1_EUMVA</name>
<evidence type="ECO:0000313" key="3">
    <source>
        <dbReference type="Proteomes" id="UP000299102"/>
    </source>
</evidence>
<proteinExistence type="predicted"/>
<protein>
    <submittedName>
        <fullName evidence="2">Uncharacterized protein</fullName>
    </submittedName>
</protein>
<organism evidence="2 3">
    <name type="scientific">Eumeta variegata</name>
    <name type="common">Bagworm moth</name>
    <name type="synonym">Eumeta japonica</name>
    <dbReference type="NCBI Taxonomy" id="151549"/>
    <lineage>
        <taxon>Eukaryota</taxon>
        <taxon>Metazoa</taxon>
        <taxon>Ecdysozoa</taxon>
        <taxon>Arthropoda</taxon>
        <taxon>Hexapoda</taxon>
        <taxon>Insecta</taxon>
        <taxon>Pterygota</taxon>
        <taxon>Neoptera</taxon>
        <taxon>Endopterygota</taxon>
        <taxon>Lepidoptera</taxon>
        <taxon>Glossata</taxon>
        <taxon>Ditrysia</taxon>
        <taxon>Tineoidea</taxon>
        <taxon>Psychidae</taxon>
        <taxon>Oiketicinae</taxon>
        <taxon>Eumeta</taxon>
    </lineage>
</organism>
<evidence type="ECO:0000256" key="1">
    <source>
        <dbReference type="SAM" id="MobiDB-lite"/>
    </source>
</evidence>
<evidence type="ECO:0000313" key="2">
    <source>
        <dbReference type="EMBL" id="GBP72371.1"/>
    </source>
</evidence>
<gene>
    <name evidence="2" type="ORF">EVAR_55139_1</name>
</gene>
<dbReference type="AlphaFoldDB" id="A0A4C1Y7Z1"/>